<protein>
    <submittedName>
        <fullName evidence="1">Uncharacterized protein</fullName>
    </submittedName>
</protein>
<dbReference type="EMBL" id="KV417296">
    <property type="protein sequence ID" value="KZO94139.1"/>
    <property type="molecule type" value="Genomic_DNA"/>
</dbReference>
<evidence type="ECO:0000313" key="2">
    <source>
        <dbReference type="Proteomes" id="UP000076738"/>
    </source>
</evidence>
<reference evidence="1 2" key="1">
    <citation type="journal article" date="2016" name="Mol. Biol. Evol.">
        <title>Comparative Genomics of Early-Diverging Mushroom-Forming Fungi Provides Insights into the Origins of Lignocellulose Decay Capabilities.</title>
        <authorList>
            <person name="Nagy L.G."/>
            <person name="Riley R."/>
            <person name="Tritt A."/>
            <person name="Adam C."/>
            <person name="Daum C."/>
            <person name="Floudas D."/>
            <person name="Sun H."/>
            <person name="Yadav J.S."/>
            <person name="Pangilinan J."/>
            <person name="Larsson K.H."/>
            <person name="Matsuura K."/>
            <person name="Barry K."/>
            <person name="Labutti K."/>
            <person name="Kuo R."/>
            <person name="Ohm R.A."/>
            <person name="Bhattacharya S.S."/>
            <person name="Shirouzu T."/>
            <person name="Yoshinaga Y."/>
            <person name="Martin F.M."/>
            <person name="Grigoriev I.V."/>
            <person name="Hibbett D.S."/>
        </authorList>
    </citation>
    <scope>NUCLEOTIDE SEQUENCE [LARGE SCALE GENOMIC DNA]</scope>
    <source>
        <strain evidence="1 2">TUFC12733</strain>
    </source>
</reference>
<sequence length="168" mass="18075">MADIPPNTPLLLPRSLYLSLRTAKWVTGGKKLYLYFSYDGWKGFRTKVDPTSSGGYVLDTISSVEDRITNSVLIFLRIATFSNLDTARDLYNKAAASFNGDVANGTLEFENEAATMTAFLDVLHRVGMTLAPGATLIQQAQIQALAPQNVGANPANIVDAFSGVAVLA</sequence>
<accession>A0A167K0Y0</accession>
<dbReference type="AlphaFoldDB" id="A0A167K0Y0"/>
<gene>
    <name evidence="1" type="ORF">CALVIDRAFT_225631</name>
</gene>
<evidence type="ECO:0000313" key="1">
    <source>
        <dbReference type="EMBL" id="KZO94139.1"/>
    </source>
</evidence>
<keyword evidence="2" id="KW-1185">Reference proteome</keyword>
<proteinExistence type="predicted"/>
<organism evidence="1 2">
    <name type="scientific">Calocera viscosa (strain TUFC12733)</name>
    <dbReference type="NCBI Taxonomy" id="1330018"/>
    <lineage>
        <taxon>Eukaryota</taxon>
        <taxon>Fungi</taxon>
        <taxon>Dikarya</taxon>
        <taxon>Basidiomycota</taxon>
        <taxon>Agaricomycotina</taxon>
        <taxon>Dacrymycetes</taxon>
        <taxon>Dacrymycetales</taxon>
        <taxon>Dacrymycetaceae</taxon>
        <taxon>Calocera</taxon>
    </lineage>
</organism>
<name>A0A167K0Y0_CALVF</name>
<dbReference type="Proteomes" id="UP000076738">
    <property type="component" value="Unassembled WGS sequence"/>
</dbReference>